<feature type="compositionally biased region" description="Low complexity" evidence="1">
    <location>
        <begin position="50"/>
        <end position="60"/>
    </location>
</feature>
<organism evidence="2 3">
    <name type="scientific">Anaeromyxobacter dehalogenans (strain 2CP-C)</name>
    <dbReference type="NCBI Taxonomy" id="290397"/>
    <lineage>
        <taxon>Bacteria</taxon>
        <taxon>Pseudomonadati</taxon>
        <taxon>Myxococcota</taxon>
        <taxon>Myxococcia</taxon>
        <taxon>Myxococcales</taxon>
        <taxon>Cystobacterineae</taxon>
        <taxon>Anaeromyxobacteraceae</taxon>
        <taxon>Anaeromyxobacter</taxon>
    </lineage>
</organism>
<dbReference type="Proteomes" id="UP000001935">
    <property type="component" value="Chromosome"/>
</dbReference>
<protein>
    <submittedName>
        <fullName evidence="2">LigA</fullName>
    </submittedName>
</protein>
<dbReference type="STRING" id="290397.Adeh_1516"/>
<feature type="compositionally biased region" description="Basic and acidic residues" evidence="1">
    <location>
        <begin position="164"/>
        <end position="177"/>
    </location>
</feature>
<reference evidence="2 3" key="1">
    <citation type="submission" date="2006-01" db="EMBL/GenBank/DDBJ databases">
        <title>Complete sequence of Anaeromyxobacter dehalogenans 2CP-C.</title>
        <authorList>
            <consortium name="US DOE Joint Genome Institute"/>
            <person name="Copeland A."/>
            <person name="Lucas S."/>
            <person name="Lapidus A."/>
            <person name="Barry K."/>
            <person name="Detter J.C."/>
            <person name="Glavina T."/>
            <person name="Hammon N."/>
            <person name="Israni S."/>
            <person name="Pitluck S."/>
            <person name="Brettin T."/>
            <person name="Bruce D."/>
            <person name="Han C."/>
            <person name="Tapia R."/>
            <person name="Gilna P."/>
            <person name="Kiss H."/>
            <person name="Schmutz J."/>
            <person name="Larimer F."/>
            <person name="Land M."/>
            <person name="Kyrpides N."/>
            <person name="Anderson I."/>
            <person name="Sanford R.A."/>
            <person name="Ritalahti K.M."/>
            <person name="Thomas H.S."/>
            <person name="Kirby J.R."/>
            <person name="Zhulin I.B."/>
            <person name="Loeffler F.E."/>
            <person name="Richardson P."/>
        </authorList>
    </citation>
    <scope>NUCLEOTIDE SEQUENCE [LARGE SCALE GENOMIC DNA]</scope>
    <source>
        <strain evidence="2 3">2CP-C</strain>
    </source>
</reference>
<evidence type="ECO:0000313" key="3">
    <source>
        <dbReference type="Proteomes" id="UP000001935"/>
    </source>
</evidence>
<dbReference type="KEGG" id="ade:Adeh_1516"/>
<gene>
    <name evidence="2" type="ordered locus">Adeh_1516</name>
</gene>
<proteinExistence type="predicted"/>
<feature type="compositionally biased region" description="Basic residues" evidence="1">
    <location>
        <begin position="13"/>
        <end position="36"/>
    </location>
</feature>
<dbReference type="HOGENOM" id="CLU_1259279_0_0_7"/>
<feature type="compositionally biased region" description="Basic and acidic residues" evidence="1">
    <location>
        <begin position="184"/>
        <end position="193"/>
    </location>
</feature>
<feature type="compositionally biased region" description="Basic and acidic residues" evidence="1">
    <location>
        <begin position="81"/>
        <end position="101"/>
    </location>
</feature>
<feature type="region of interest" description="Disordered" evidence="1">
    <location>
        <begin position="1"/>
        <end position="219"/>
    </location>
</feature>
<accession>Q2II05</accession>
<name>Q2II05_ANADE</name>
<dbReference type="EMBL" id="CP000251">
    <property type="protein sequence ID" value="ABC81289.1"/>
    <property type="molecule type" value="Genomic_DNA"/>
</dbReference>
<evidence type="ECO:0000313" key="2">
    <source>
        <dbReference type="EMBL" id="ABC81289.1"/>
    </source>
</evidence>
<dbReference type="AlphaFoldDB" id="Q2II05"/>
<feature type="compositionally biased region" description="Basic residues" evidence="1">
    <location>
        <begin position="103"/>
        <end position="126"/>
    </location>
</feature>
<evidence type="ECO:0000256" key="1">
    <source>
        <dbReference type="SAM" id="MobiDB-lite"/>
    </source>
</evidence>
<sequence length="219" mass="23877">MRQLPAVEAHPGGRARAHRPVPPRRAHRRLPRHGARLRAVPVPRGRHPVRAAARAGAPPRARARADRGRAPRPGPRRGRAGARDHVLRPPARGADRHDARGVRPGHPRGAARGRARPARAQVGRRHGGAEARRSRHRAQGDPARQPVPQDRDDPGPAAGAGAEGQRERQADRHREGRAAAVRDPLLRLAHDVQRPVQGREGPLRRRQGLSGPALTARGW</sequence>